<gene>
    <name evidence="5" type="ORF">prwr041_05140</name>
</gene>
<organism evidence="5 6">
    <name type="scientific">Prevotella herbatica</name>
    <dbReference type="NCBI Taxonomy" id="2801997"/>
    <lineage>
        <taxon>Bacteria</taxon>
        <taxon>Pseudomonadati</taxon>
        <taxon>Bacteroidota</taxon>
        <taxon>Bacteroidia</taxon>
        <taxon>Bacteroidales</taxon>
        <taxon>Prevotellaceae</taxon>
        <taxon>Prevotella</taxon>
    </lineage>
</organism>
<evidence type="ECO:0000313" key="6">
    <source>
        <dbReference type="Proteomes" id="UP001319045"/>
    </source>
</evidence>
<keyword evidence="4" id="KW-0732">Signal</keyword>
<dbReference type="Gene3D" id="2.40.170.20">
    <property type="entry name" value="TonB-dependent receptor, beta-barrel domain"/>
    <property type="match status" value="1"/>
</dbReference>
<feature type="signal peptide" evidence="4">
    <location>
        <begin position="1"/>
        <end position="20"/>
    </location>
</feature>
<feature type="chain" id="PRO_5046805093" evidence="4">
    <location>
        <begin position="21"/>
        <end position="844"/>
    </location>
</feature>
<accession>A0ABM7NVY7</accession>
<dbReference type="SUPFAM" id="SSF56935">
    <property type="entry name" value="Porins"/>
    <property type="match status" value="1"/>
</dbReference>
<evidence type="ECO:0000313" key="5">
    <source>
        <dbReference type="EMBL" id="BCS84621.1"/>
    </source>
</evidence>
<dbReference type="RefSeq" id="WP_207154783.1">
    <property type="nucleotide sequence ID" value="NZ_AP024484.1"/>
</dbReference>
<keyword evidence="6" id="KW-1185">Reference proteome</keyword>
<evidence type="ECO:0000256" key="4">
    <source>
        <dbReference type="SAM" id="SignalP"/>
    </source>
</evidence>
<keyword evidence="2" id="KW-0472">Membrane</keyword>
<evidence type="ECO:0000256" key="1">
    <source>
        <dbReference type="ARBA" id="ARBA00004442"/>
    </source>
</evidence>
<evidence type="ECO:0000256" key="2">
    <source>
        <dbReference type="ARBA" id="ARBA00023136"/>
    </source>
</evidence>
<comment type="subcellular location">
    <subcellularLocation>
        <location evidence="1">Cell outer membrane</location>
    </subcellularLocation>
</comment>
<dbReference type="InterPro" id="IPR036942">
    <property type="entry name" value="Beta-barrel_TonB_sf"/>
</dbReference>
<reference evidence="5 6" key="1">
    <citation type="journal article" date="2022" name="Int. J. Syst. Evol. Microbiol.">
        <title>Prevotella herbatica sp. nov., a plant polysaccharide-decomposing anaerobic bacterium isolated from a methanogenic reactor.</title>
        <authorList>
            <person name="Uek A."/>
            <person name="Tonouchi A."/>
            <person name="Kaku N."/>
            <person name="Ueki K."/>
        </authorList>
    </citation>
    <scope>NUCLEOTIDE SEQUENCE [LARGE SCALE GENOMIC DNA]</scope>
    <source>
        <strain evidence="5 6">WR041</strain>
    </source>
</reference>
<keyword evidence="3" id="KW-0998">Cell outer membrane</keyword>
<proteinExistence type="predicted"/>
<sequence>MQKKLQLALFALCYSSLALAQNNNNSQQQAKALDENAFTFTEAQLGEDDNMSQNVTILNSNTNAYASEVGYLFSPVRFRYRAFNQKYNDIYINGAPVNDVERGQFSFSSIGGLNQMTRNVDFSLPFESNNYGMTDMGGSNNYNFRSGSMAAGHRISLAGANRNYTLRGMYSYSSGFNAKGWAFSGNLTYRWANRGYVEGTFYNSLSYFLGVQKLLGKHSFSFATWGNPTERATQGAATDESYWLANDNQYNPYWGYQNGKKRNSRVVNDFAPSALFTWDWNINNKTKLTTTVLGKYSMYSSTKLNYNNSDNPAPDYYKSLPSSFYDVWGSNAQYQTPQALADWQRAYDWLSNSKANRQINWDRLYAANQNVNTEGVDAMYYVQKRHSNNLNVTLASALTKHLTDKSTWNLGFAAIANKGFHYQTMDDLLGANTFHNINTYAIGTYPIGSDYLQYDLNHPNALIKEGDKFGYDYTLNVIKGNIWSNYTETFGILHYSIAAKIGYDGMNRDGKMRNGLFADNSYGKSKTANFLSGGAKFSGSIDLSHGSVISLGLGYEHKAPTANVAFQAPEMNNDFVQNLKNERIFSSELAYQFNNSWLHANLSGYYSRIDNATEWTCFYFDDINSFSYNSLTGLNKEYYGAELGLNFKLTSFLDLKALGTISEAKNISNAKVRYMNSTQGTYVDDIALVENMRESGTPLTAGSLGLSFHQGGWYIDLNGNYYDRIYLSYSPYYRYQTPLKNQKSVDNEGNYIVSPQDKGKGGFMLDGTIGKSIRLKKGSLSINLMVTNILNNQKIVTGGYEQSRSDYSLKNDGSTSDRCYRFSKNPKKYYIYGTNGMLQIAYRF</sequence>
<evidence type="ECO:0000256" key="3">
    <source>
        <dbReference type="ARBA" id="ARBA00023237"/>
    </source>
</evidence>
<dbReference type="EMBL" id="AP024484">
    <property type="protein sequence ID" value="BCS84621.1"/>
    <property type="molecule type" value="Genomic_DNA"/>
</dbReference>
<name>A0ABM7NVY7_9BACT</name>
<keyword evidence="5" id="KW-0675">Receptor</keyword>
<dbReference type="Proteomes" id="UP001319045">
    <property type="component" value="Chromosome"/>
</dbReference>
<protein>
    <submittedName>
        <fullName evidence="5">TonB-dependent receptor</fullName>
    </submittedName>
</protein>